<evidence type="ECO:0000313" key="2">
    <source>
        <dbReference type="EMBL" id="KAA0718011.1"/>
    </source>
</evidence>
<dbReference type="Proteomes" id="UP000324632">
    <property type="component" value="Chromosome 8"/>
</dbReference>
<accession>A0A5A9PA24</accession>
<comment type="caution">
    <text evidence="2">The sequence shown here is derived from an EMBL/GenBank/DDBJ whole genome shotgun (WGS) entry which is preliminary data.</text>
</comment>
<feature type="region of interest" description="Disordered" evidence="1">
    <location>
        <begin position="1"/>
        <end position="42"/>
    </location>
</feature>
<reference evidence="2 3" key="1">
    <citation type="journal article" date="2019" name="Mol. Ecol. Resour.">
        <title>Chromosome-level genome assembly of Triplophysa tibetana, a fish adapted to the harsh high-altitude environment of the Tibetan Plateau.</title>
        <authorList>
            <person name="Yang X."/>
            <person name="Liu H."/>
            <person name="Ma Z."/>
            <person name="Zou Y."/>
            <person name="Zou M."/>
            <person name="Mao Y."/>
            <person name="Li X."/>
            <person name="Wang H."/>
            <person name="Chen T."/>
            <person name="Wang W."/>
            <person name="Yang R."/>
        </authorList>
    </citation>
    <scope>NUCLEOTIDE SEQUENCE [LARGE SCALE GENOMIC DNA]</scope>
    <source>
        <strain evidence="2">TTIB1903HZAU</strain>
        <tissue evidence="2">Muscle</tissue>
    </source>
</reference>
<sequence length="152" mass="16907">MNETVERGAAERSARGSTNTSYCEDEHTDHSESDHDDDKMKGHGYVNFIKKEDLKFQSQVLAAPAVGPVKLPPRQRRDMLPQSVFTIPSELDMSLMLEFSGGSYNPSCQALYPEKDGAEPKLQGWDVGSALWTCAASSEREATEETNYCKKL</sequence>
<protein>
    <submittedName>
        <fullName evidence="2">Uncharacterized protein</fullName>
    </submittedName>
</protein>
<name>A0A5A9PA24_9TELE</name>
<feature type="compositionally biased region" description="Basic and acidic residues" evidence="1">
    <location>
        <begin position="24"/>
        <end position="41"/>
    </location>
</feature>
<proteinExistence type="predicted"/>
<evidence type="ECO:0000313" key="3">
    <source>
        <dbReference type="Proteomes" id="UP000324632"/>
    </source>
</evidence>
<evidence type="ECO:0000256" key="1">
    <source>
        <dbReference type="SAM" id="MobiDB-lite"/>
    </source>
</evidence>
<dbReference type="AlphaFoldDB" id="A0A5A9PA24"/>
<dbReference type="EMBL" id="SOYY01000008">
    <property type="protein sequence ID" value="KAA0718011.1"/>
    <property type="molecule type" value="Genomic_DNA"/>
</dbReference>
<organism evidence="2 3">
    <name type="scientific">Triplophysa tibetana</name>
    <dbReference type="NCBI Taxonomy" id="1572043"/>
    <lineage>
        <taxon>Eukaryota</taxon>
        <taxon>Metazoa</taxon>
        <taxon>Chordata</taxon>
        <taxon>Craniata</taxon>
        <taxon>Vertebrata</taxon>
        <taxon>Euteleostomi</taxon>
        <taxon>Actinopterygii</taxon>
        <taxon>Neopterygii</taxon>
        <taxon>Teleostei</taxon>
        <taxon>Ostariophysi</taxon>
        <taxon>Cypriniformes</taxon>
        <taxon>Nemacheilidae</taxon>
        <taxon>Triplophysa</taxon>
    </lineage>
</organism>
<keyword evidence="3" id="KW-1185">Reference proteome</keyword>
<feature type="compositionally biased region" description="Basic and acidic residues" evidence="1">
    <location>
        <begin position="1"/>
        <end position="14"/>
    </location>
</feature>
<gene>
    <name evidence="2" type="ORF">E1301_Tti001395</name>
</gene>